<keyword evidence="1" id="KW-1133">Transmembrane helix</keyword>
<comment type="caution">
    <text evidence="2">The sequence shown here is derived from an EMBL/GenBank/DDBJ whole genome shotgun (WGS) entry which is preliminary data.</text>
</comment>
<name>A0A2T2YBG5_9BACT</name>
<dbReference type="Proteomes" id="UP000240357">
    <property type="component" value="Unassembled WGS sequence"/>
</dbReference>
<feature type="transmembrane region" description="Helical" evidence="1">
    <location>
        <begin position="59"/>
        <end position="82"/>
    </location>
</feature>
<protein>
    <recommendedName>
        <fullName evidence="4">DUF4386 domain-containing protein</fullName>
    </recommendedName>
</protein>
<proteinExistence type="predicted"/>
<reference evidence="2 3" key="1">
    <citation type="submission" date="2018-03" db="EMBL/GenBank/DDBJ databases">
        <title>Adhaeribacter sp. HMF7605 Genome sequencing and assembly.</title>
        <authorList>
            <person name="Kang H."/>
            <person name="Kang J."/>
            <person name="Cha I."/>
            <person name="Kim H."/>
            <person name="Joh K."/>
        </authorList>
    </citation>
    <scope>NUCLEOTIDE SEQUENCE [LARGE SCALE GENOMIC DNA]</scope>
    <source>
        <strain evidence="2 3">HMF7605</strain>
    </source>
</reference>
<organism evidence="2 3">
    <name type="scientific">Adhaeribacter arboris</name>
    <dbReference type="NCBI Taxonomy" id="2072846"/>
    <lineage>
        <taxon>Bacteria</taxon>
        <taxon>Pseudomonadati</taxon>
        <taxon>Bacteroidota</taxon>
        <taxon>Cytophagia</taxon>
        <taxon>Cytophagales</taxon>
        <taxon>Hymenobacteraceae</taxon>
        <taxon>Adhaeribacter</taxon>
    </lineage>
</organism>
<evidence type="ECO:0008006" key="4">
    <source>
        <dbReference type="Google" id="ProtNLM"/>
    </source>
</evidence>
<accession>A0A2T2YBG5</accession>
<gene>
    <name evidence="2" type="ORF">AHMF7605_04190</name>
</gene>
<sequence length="90" mass="10527">MILISSFYTFKFIQIVNKGWFLMLIPAYFFSIYLIIELVNKTHQFLRVIGIYLDFGHASVALLELWLLGNLTGSIMIAYGLYKRVKNRES</sequence>
<evidence type="ECO:0000313" key="3">
    <source>
        <dbReference type="Proteomes" id="UP000240357"/>
    </source>
</evidence>
<dbReference type="AlphaFoldDB" id="A0A2T2YBG5"/>
<keyword evidence="1" id="KW-0472">Membrane</keyword>
<dbReference type="EMBL" id="PYFT01000001">
    <property type="protein sequence ID" value="PSR52778.1"/>
    <property type="molecule type" value="Genomic_DNA"/>
</dbReference>
<feature type="transmembrane region" description="Helical" evidence="1">
    <location>
        <begin position="20"/>
        <end position="39"/>
    </location>
</feature>
<keyword evidence="3" id="KW-1185">Reference proteome</keyword>
<keyword evidence="1" id="KW-0812">Transmembrane</keyword>
<evidence type="ECO:0000313" key="2">
    <source>
        <dbReference type="EMBL" id="PSR52778.1"/>
    </source>
</evidence>
<evidence type="ECO:0000256" key="1">
    <source>
        <dbReference type="SAM" id="Phobius"/>
    </source>
</evidence>